<dbReference type="eggNOG" id="COG4942">
    <property type="taxonomic scope" value="Bacteria"/>
</dbReference>
<dbReference type="CDD" id="cd12797">
    <property type="entry name" value="M23_peptidase"/>
    <property type="match status" value="1"/>
</dbReference>
<organism evidence="4 5">
    <name type="scientific">Alkalilimnicola ehrlichii (strain ATCC BAA-1101 / DSM 17681 / MLHE-1)</name>
    <dbReference type="NCBI Taxonomy" id="187272"/>
    <lineage>
        <taxon>Bacteria</taxon>
        <taxon>Pseudomonadati</taxon>
        <taxon>Pseudomonadota</taxon>
        <taxon>Gammaproteobacteria</taxon>
        <taxon>Chromatiales</taxon>
        <taxon>Ectothiorhodospiraceae</taxon>
        <taxon>Alkalilimnicola</taxon>
    </lineage>
</organism>
<dbReference type="Proteomes" id="UP000001962">
    <property type="component" value="Chromosome"/>
</dbReference>
<dbReference type="PANTHER" id="PTHR21666:SF263">
    <property type="entry name" value="MUREIN HYDROLASE ACTIVATOR NLPD"/>
    <property type="match status" value="1"/>
</dbReference>
<dbReference type="InterPro" id="IPR011055">
    <property type="entry name" value="Dup_hybrid_motif"/>
</dbReference>
<evidence type="ECO:0000313" key="4">
    <source>
        <dbReference type="EMBL" id="ABI57170.1"/>
    </source>
</evidence>
<evidence type="ECO:0000256" key="1">
    <source>
        <dbReference type="ARBA" id="ARBA00038420"/>
    </source>
</evidence>
<dbReference type="CDD" id="cd00118">
    <property type="entry name" value="LysM"/>
    <property type="match status" value="1"/>
</dbReference>
<dbReference type="KEGG" id="aeh:Mlg_1826"/>
<dbReference type="InterPro" id="IPR018392">
    <property type="entry name" value="LysM"/>
</dbReference>
<dbReference type="AlphaFoldDB" id="Q0A7L7"/>
<dbReference type="InterPro" id="IPR016047">
    <property type="entry name" value="M23ase_b-sheet_dom"/>
</dbReference>
<evidence type="ECO:0000256" key="2">
    <source>
        <dbReference type="SAM" id="MobiDB-lite"/>
    </source>
</evidence>
<dbReference type="Gene3D" id="2.70.70.10">
    <property type="entry name" value="Glucose Permease (Domain IIA)"/>
    <property type="match status" value="1"/>
</dbReference>
<feature type="domain" description="LysM" evidence="3">
    <location>
        <begin position="37"/>
        <end position="81"/>
    </location>
</feature>
<evidence type="ECO:0000259" key="3">
    <source>
        <dbReference type="PROSITE" id="PS51782"/>
    </source>
</evidence>
<sequence>MNGLIRLAWVALVAVSLAGCTTFSWPSFTGDGSSRVYHYEVRPGDTLYAISWRHGLDYRDVARWNNLESPDRIYAGQRLRLNPPGAGGRSGGAVASRSGGGGTPPSRSDRPATGSTTAGRDSRSTGTPSPVRQQAPASDIDWDWPVSGQVVKSFNRGGGKQGIEIRGREGDAIRAAAAGSVVYSGSALRGYGNLVIIKHDSRYLTAYGYNRRLQVGEGEQVRRGQVIAEMGHGPGADHPGLHFELRRDGEPVDPTRYLPEKTNQ</sequence>
<protein>
    <submittedName>
        <fullName evidence="4">Peptidase M23B</fullName>
    </submittedName>
</protein>
<dbReference type="PANTHER" id="PTHR21666">
    <property type="entry name" value="PEPTIDASE-RELATED"/>
    <property type="match status" value="1"/>
</dbReference>
<feature type="compositionally biased region" description="Polar residues" evidence="2">
    <location>
        <begin position="113"/>
        <end position="136"/>
    </location>
</feature>
<dbReference type="GO" id="GO:0004222">
    <property type="term" value="F:metalloendopeptidase activity"/>
    <property type="evidence" value="ECO:0007669"/>
    <property type="project" value="TreeGrafter"/>
</dbReference>
<dbReference type="PROSITE" id="PS51257">
    <property type="entry name" value="PROKAR_LIPOPROTEIN"/>
    <property type="match status" value="1"/>
</dbReference>
<dbReference type="Gene3D" id="3.10.350.10">
    <property type="entry name" value="LysM domain"/>
    <property type="match status" value="1"/>
</dbReference>
<dbReference type="GO" id="GO:0009279">
    <property type="term" value="C:cell outer membrane"/>
    <property type="evidence" value="ECO:0007669"/>
    <property type="project" value="TreeGrafter"/>
</dbReference>
<accession>Q0A7L7</accession>
<dbReference type="SUPFAM" id="SSF51261">
    <property type="entry name" value="Duplicated hybrid motif"/>
    <property type="match status" value="1"/>
</dbReference>
<gene>
    <name evidence="4" type="ordered locus">Mlg_1826</name>
</gene>
<dbReference type="Pfam" id="PF01476">
    <property type="entry name" value="LysM"/>
    <property type="match status" value="1"/>
</dbReference>
<proteinExistence type="inferred from homology"/>
<dbReference type="RefSeq" id="WP_011629564.1">
    <property type="nucleotide sequence ID" value="NC_008340.1"/>
</dbReference>
<dbReference type="HOGENOM" id="CLU_029425_0_4_6"/>
<evidence type="ECO:0000313" key="5">
    <source>
        <dbReference type="Proteomes" id="UP000001962"/>
    </source>
</evidence>
<dbReference type="GO" id="GO:0032153">
    <property type="term" value="C:cell division site"/>
    <property type="evidence" value="ECO:0007669"/>
    <property type="project" value="TreeGrafter"/>
</dbReference>
<feature type="region of interest" description="Disordered" evidence="2">
    <location>
        <begin position="78"/>
        <end position="142"/>
    </location>
</feature>
<dbReference type="InterPro" id="IPR050570">
    <property type="entry name" value="Cell_wall_metabolism_enzyme"/>
</dbReference>
<dbReference type="SMART" id="SM00257">
    <property type="entry name" value="LysM"/>
    <property type="match status" value="1"/>
</dbReference>
<dbReference type="PROSITE" id="PS51782">
    <property type="entry name" value="LYSM"/>
    <property type="match status" value="1"/>
</dbReference>
<reference evidence="5" key="1">
    <citation type="submission" date="2006-08" db="EMBL/GenBank/DDBJ databases">
        <title>Complete sequence of Alkalilimnicola ehrilichei MLHE-1.</title>
        <authorList>
            <person name="Copeland A."/>
            <person name="Lucas S."/>
            <person name="Lapidus A."/>
            <person name="Barry K."/>
            <person name="Detter J.C."/>
            <person name="Glavina del Rio T."/>
            <person name="Hammon N."/>
            <person name="Israni S."/>
            <person name="Dalin E."/>
            <person name="Tice H."/>
            <person name="Pitluck S."/>
            <person name="Sims D."/>
            <person name="Brettin T."/>
            <person name="Bruce D."/>
            <person name="Han C."/>
            <person name="Tapia R."/>
            <person name="Gilna P."/>
            <person name="Schmutz J."/>
            <person name="Larimer F."/>
            <person name="Land M."/>
            <person name="Hauser L."/>
            <person name="Kyrpides N."/>
            <person name="Mikhailova N."/>
            <person name="Oremland R.S."/>
            <person name="Hoeft S.E."/>
            <person name="Switzer-Blum J."/>
            <person name="Kulp T."/>
            <person name="King G."/>
            <person name="Tabita R."/>
            <person name="Witte B."/>
            <person name="Santini J.M."/>
            <person name="Basu P."/>
            <person name="Hollibaugh J.T."/>
            <person name="Xie G."/>
            <person name="Stolz J.F."/>
            <person name="Richardson P."/>
        </authorList>
    </citation>
    <scope>NUCLEOTIDE SEQUENCE [LARGE SCALE GENOMIC DNA]</scope>
    <source>
        <strain evidence="5">ATCC BAA-1101 / DSM 17681 / MLHE-1</strain>
    </source>
</reference>
<dbReference type="eggNOG" id="COG1388">
    <property type="taxonomic scope" value="Bacteria"/>
</dbReference>
<dbReference type="InterPro" id="IPR036779">
    <property type="entry name" value="LysM_dom_sf"/>
</dbReference>
<name>Q0A7L7_ALKEH</name>
<dbReference type="EMBL" id="CP000453">
    <property type="protein sequence ID" value="ABI57170.1"/>
    <property type="molecule type" value="Genomic_DNA"/>
</dbReference>
<comment type="similarity">
    <text evidence="1">Belongs to the E.coli NlpD/Haemophilus LppB family.</text>
</comment>
<keyword evidence="5" id="KW-1185">Reference proteome</keyword>
<dbReference type="Pfam" id="PF01551">
    <property type="entry name" value="Peptidase_M23"/>
    <property type="match status" value="1"/>
</dbReference>